<dbReference type="AlphaFoldDB" id="A0A2B4RYU5"/>
<dbReference type="Gene3D" id="2.130.10.10">
    <property type="entry name" value="YVTN repeat-like/Quinoprotein amine dehydrogenase"/>
    <property type="match status" value="2"/>
</dbReference>
<feature type="repeat" description="WD" evidence="5">
    <location>
        <begin position="52"/>
        <end position="85"/>
    </location>
</feature>
<dbReference type="PANTHER" id="PTHR44006:SF1">
    <property type="entry name" value="U5 SMALL NUCLEAR RIBONUCLEOPROTEIN 40 KDA PROTEIN"/>
    <property type="match status" value="1"/>
</dbReference>
<evidence type="ECO:0000256" key="5">
    <source>
        <dbReference type="PROSITE-ProRule" id="PRU00221"/>
    </source>
</evidence>
<dbReference type="STRING" id="50429.A0A2B4RYU5"/>
<dbReference type="GO" id="GO:0071013">
    <property type="term" value="C:catalytic step 2 spliceosome"/>
    <property type="evidence" value="ECO:0007669"/>
    <property type="project" value="TreeGrafter"/>
</dbReference>
<evidence type="ECO:0000313" key="6">
    <source>
        <dbReference type="EMBL" id="PFX21730.1"/>
    </source>
</evidence>
<evidence type="ECO:0000313" key="7">
    <source>
        <dbReference type="Proteomes" id="UP000225706"/>
    </source>
</evidence>
<evidence type="ECO:0000256" key="1">
    <source>
        <dbReference type="ARBA" id="ARBA00022574"/>
    </source>
</evidence>
<gene>
    <name evidence="6" type="primary">SNRNP40</name>
    <name evidence="6" type="ORF">AWC38_SpisGene13777</name>
</gene>
<dbReference type="InterPro" id="IPR052234">
    <property type="entry name" value="U5_snRNP_Component"/>
</dbReference>
<evidence type="ECO:0000256" key="3">
    <source>
        <dbReference type="ARBA" id="ARBA00022737"/>
    </source>
</evidence>
<feature type="repeat" description="WD" evidence="5">
    <location>
        <begin position="189"/>
        <end position="231"/>
    </location>
</feature>
<dbReference type="InterPro" id="IPR020472">
    <property type="entry name" value="WD40_PAC1"/>
</dbReference>
<dbReference type="GO" id="GO:0003723">
    <property type="term" value="F:RNA binding"/>
    <property type="evidence" value="ECO:0007669"/>
    <property type="project" value="TreeGrafter"/>
</dbReference>
<dbReference type="Pfam" id="PF00400">
    <property type="entry name" value="WD40"/>
    <property type="match status" value="8"/>
</dbReference>
<dbReference type="SUPFAM" id="SSF50978">
    <property type="entry name" value="WD40 repeat-like"/>
    <property type="match status" value="1"/>
</dbReference>
<dbReference type="SMART" id="SM00320">
    <property type="entry name" value="WD40"/>
    <property type="match status" value="8"/>
</dbReference>
<proteinExistence type="predicted"/>
<organism evidence="6 7">
    <name type="scientific">Stylophora pistillata</name>
    <name type="common">Smooth cauliflower coral</name>
    <dbReference type="NCBI Taxonomy" id="50429"/>
    <lineage>
        <taxon>Eukaryota</taxon>
        <taxon>Metazoa</taxon>
        <taxon>Cnidaria</taxon>
        <taxon>Anthozoa</taxon>
        <taxon>Hexacorallia</taxon>
        <taxon>Scleractinia</taxon>
        <taxon>Astrocoeniina</taxon>
        <taxon>Pocilloporidae</taxon>
        <taxon>Stylophora</taxon>
    </lineage>
</organism>
<dbReference type="InterPro" id="IPR036322">
    <property type="entry name" value="WD40_repeat_dom_sf"/>
</dbReference>
<evidence type="ECO:0000256" key="2">
    <source>
        <dbReference type="ARBA" id="ARBA00022664"/>
    </source>
</evidence>
<feature type="repeat" description="WD" evidence="5">
    <location>
        <begin position="95"/>
        <end position="136"/>
    </location>
</feature>
<dbReference type="PROSITE" id="PS50294">
    <property type="entry name" value="WD_REPEATS_REGION"/>
    <property type="match status" value="6"/>
</dbReference>
<keyword evidence="4" id="KW-0508">mRNA splicing</keyword>
<keyword evidence="7" id="KW-1185">Reference proteome</keyword>
<comment type="caution">
    <text evidence="6">The sequence shown here is derived from an EMBL/GenBank/DDBJ whole genome shotgun (WGS) entry which is preliminary data.</text>
</comment>
<evidence type="ECO:0000256" key="4">
    <source>
        <dbReference type="ARBA" id="ARBA00023187"/>
    </source>
</evidence>
<reference evidence="7" key="1">
    <citation type="journal article" date="2017" name="bioRxiv">
        <title>Comparative analysis of the genomes of Stylophora pistillata and Acropora digitifera provides evidence for extensive differences between species of corals.</title>
        <authorList>
            <person name="Voolstra C.R."/>
            <person name="Li Y."/>
            <person name="Liew Y.J."/>
            <person name="Baumgarten S."/>
            <person name="Zoccola D."/>
            <person name="Flot J.-F."/>
            <person name="Tambutte S."/>
            <person name="Allemand D."/>
            <person name="Aranda M."/>
        </authorList>
    </citation>
    <scope>NUCLEOTIDE SEQUENCE [LARGE SCALE GENOMIC DNA]</scope>
</reference>
<dbReference type="InterPro" id="IPR019775">
    <property type="entry name" value="WD40_repeat_CS"/>
</dbReference>
<name>A0A2B4RYU5_STYPI</name>
<dbReference type="PANTHER" id="PTHR44006">
    <property type="entry name" value="U5 SMALL NUCLEAR RIBONUCLEOPROTEIN 40 KDA PROTEIN"/>
    <property type="match status" value="1"/>
</dbReference>
<keyword evidence="6" id="KW-0687">Ribonucleoprotein</keyword>
<dbReference type="PRINTS" id="PR00320">
    <property type="entry name" value="GPROTEINBRPT"/>
</dbReference>
<dbReference type="PROSITE" id="PS00678">
    <property type="entry name" value="WD_REPEATS_1"/>
    <property type="match status" value="4"/>
</dbReference>
<feature type="repeat" description="WD" evidence="5">
    <location>
        <begin position="273"/>
        <end position="307"/>
    </location>
</feature>
<keyword evidence="2" id="KW-0507">mRNA processing</keyword>
<protein>
    <submittedName>
        <fullName evidence="6">U5 small nuclear ribonucleoprotein 40 kDa protein</fullName>
    </submittedName>
</protein>
<dbReference type="GO" id="GO:0006397">
    <property type="term" value="P:mRNA processing"/>
    <property type="evidence" value="ECO:0007669"/>
    <property type="project" value="UniProtKB-KW"/>
</dbReference>
<dbReference type="PROSITE" id="PS50082">
    <property type="entry name" value="WD_REPEATS_2"/>
    <property type="match status" value="7"/>
</dbReference>
<dbReference type="EMBL" id="LSMT01000265">
    <property type="protein sequence ID" value="PFX21730.1"/>
    <property type="molecule type" value="Genomic_DNA"/>
</dbReference>
<dbReference type="InterPro" id="IPR015943">
    <property type="entry name" value="WD40/YVTN_repeat-like_dom_sf"/>
</dbReference>
<keyword evidence="1 5" id="KW-0853">WD repeat</keyword>
<dbReference type="CDD" id="cd00200">
    <property type="entry name" value="WD40"/>
    <property type="match status" value="1"/>
</dbReference>
<sequence>MATKRKFPGENSGALVAVKKPKQNQLALKDQGGAIQTLPQRTSSLEAPIMLLSGHEGEIFTSRFHPSGETLASAGFDRLIYLWNVYGECENFAVLKGHTGAVMELHFSLDGSTMFTASTDKTLGIWDYETGSRIKKLKGHSSFINSCYPSRRGPQYVVSGADDCTVKVCFIINFENIWDYETGSRIKKLKGHSSFINSCYLSRRGAQYVVSGADDCTVKLWDTRKRGCAQTFQNIYQVTAVSFNDTSDQILSGGIDKEIKVWDLRKNDVLYKMSGHTDTVTGVSLSPDGSFILSNAMDNTVRMWDIRPFAPLERCLKVFTGAQHNFEKNLIRCSWSPDGLMISSGSADRFVYVWDTNSRRILYKLPGHDGSVNDVDFHPNELILMSCGSDKKIYLGELQA</sequence>
<dbReference type="OrthoDB" id="1068471at2759"/>
<dbReference type="InterPro" id="IPR001680">
    <property type="entry name" value="WD40_rpt"/>
</dbReference>
<feature type="repeat" description="WD" evidence="5">
    <location>
        <begin position="334"/>
        <end position="364"/>
    </location>
</feature>
<keyword evidence="3" id="KW-0677">Repeat</keyword>
<dbReference type="SUPFAM" id="SSF50960">
    <property type="entry name" value="TolB, C-terminal domain"/>
    <property type="match status" value="1"/>
</dbReference>
<dbReference type="GO" id="GO:0008380">
    <property type="term" value="P:RNA splicing"/>
    <property type="evidence" value="ECO:0007669"/>
    <property type="project" value="UniProtKB-KW"/>
</dbReference>
<feature type="repeat" description="WD" evidence="5">
    <location>
        <begin position="238"/>
        <end position="272"/>
    </location>
</feature>
<accession>A0A2B4RYU5</accession>
<feature type="repeat" description="WD" evidence="5">
    <location>
        <begin position="365"/>
        <end position="400"/>
    </location>
</feature>
<dbReference type="Proteomes" id="UP000225706">
    <property type="component" value="Unassembled WGS sequence"/>
</dbReference>